<evidence type="ECO:0000256" key="6">
    <source>
        <dbReference type="ARBA" id="ARBA00023136"/>
    </source>
</evidence>
<dbReference type="RefSeq" id="WP_215625783.1">
    <property type="nucleotide sequence ID" value="NZ_CP067089.2"/>
</dbReference>
<dbReference type="EMBL" id="CP067089">
    <property type="protein sequence ID" value="QQO08477.1"/>
    <property type="molecule type" value="Genomic_DNA"/>
</dbReference>
<feature type="transmembrane region" description="Helical" evidence="7">
    <location>
        <begin position="102"/>
        <end position="123"/>
    </location>
</feature>
<evidence type="ECO:0000259" key="8">
    <source>
        <dbReference type="PROSITE" id="PS50928"/>
    </source>
</evidence>
<dbReference type="AlphaFoldDB" id="A0A7T8B9I1"/>
<evidence type="ECO:0000313" key="9">
    <source>
        <dbReference type="EMBL" id="QQO08477.1"/>
    </source>
</evidence>
<feature type="transmembrane region" description="Helical" evidence="7">
    <location>
        <begin position="143"/>
        <end position="164"/>
    </location>
</feature>
<dbReference type="InterPro" id="IPR035906">
    <property type="entry name" value="MetI-like_sf"/>
</dbReference>
<name>A0A7T8B9I1_9SPIR</name>
<comment type="subcellular location">
    <subcellularLocation>
        <location evidence="1 7">Cell membrane</location>
        <topology evidence="1 7">Multi-pass membrane protein</topology>
    </subcellularLocation>
</comment>
<dbReference type="PROSITE" id="PS50928">
    <property type="entry name" value="ABC_TM1"/>
    <property type="match status" value="1"/>
</dbReference>
<dbReference type="Pfam" id="PF00528">
    <property type="entry name" value="BPD_transp_1"/>
    <property type="match status" value="1"/>
</dbReference>
<organism evidence="9 10">
    <name type="scientific">Breznakiella homolactica</name>
    <dbReference type="NCBI Taxonomy" id="2798577"/>
    <lineage>
        <taxon>Bacteria</taxon>
        <taxon>Pseudomonadati</taxon>
        <taxon>Spirochaetota</taxon>
        <taxon>Spirochaetia</taxon>
        <taxon>Spirochaetales</taxon>
        <taxon>Breznakiellaceae</taxon>
        <taxon>Breznakiella</taxon>
    </lineage>
</organism>
<evidence type="ECO:0000256" key="2">
    <source>
        <dbReference type="ARBA" id="ARBA00022448"/>
    </source>
</evidence>
<keyword evidence="3" id="KW-1003">Cell membrane</keyword>
<evidence type="ECO:0000256" key="7">
    <source>
        <dbReference type="RuleBase" id="RU363032"/>
    </source>
</evidence>
<keyword evidence="10" id="KW-1185">Reference proteome</keyword>
<dbReference type="GO" id="GO:0055085">
    <property type="term" value="P:transmembrane transport"/>
    <property type="evidence" value="ECO:0007669"/>
    <property type="project" value="InterPro"/>
</dbReference>
<feature type="transmembrane region" description="Helical" evidence="7">
    <location>
        <begin position="7"/>
        <end position="28"/>
    </location>
</feature>
<dbReference type="Gene3D" id="1.10.3720.10">
    <property type="entry name" value="MetI-like"/>
    <property type="match status" value="1"/>
</dbReference>
<evidence type="ECO:0000256" key="4">
    <source>
        <dbReference type="ARBA" id="ARBA00022692"/>
    </source>
</evidence>
<evidence type="ECO:0000256" key="3">
    <source>
        <dbReference type="ARBA" id="ARBA00022475"/>
    </source>
</evidence>
<evidence type="ECO:0000256" key="1">
    <source>
        <dbReference type="ARBA" id="ARBA00004651"/>
    </source>
</evidence>
<dbReference type="Proteomes" id="UP000595917">
    <property type="component" value="Chromosome"/>
</dbReference>
<keyword evidence="4 7" id="KW-0812">Transmembrane</keyword>
<dbReference type="PANTHER" id="PTHR43744:SF12">
    <property type="entry name" value="ABC TRANSPORTER PERMEASE PROTEIN MG189-RELATED"/>
    <property type="match status" value="1"/>
</dbReference>
<dbReference type="CDD" id="cd06261">
    <property type="entry name" value="TM_PBP2"/>
    <property type="match status" value="1"/>
</dbReference>
<dbReference type="GO" id="GO:0005886">
    <property type="term" value="C:plasma membrane"/>
    <property type="evidence" value="ECO:0007669"/>
    <property type="project" value="UniProtKB-SubCell"/>
</dbReference>
<keyword evidence="6 7" id="KW-0472">Membrane</keyword>
<feature type="domain" description="ABC transmembrane type-1" evidence="8">
    <location>
        <begin position="67"/>
        <end position="264"/>
    </location>
</feature>
<feature type="transmembrane region" description="Helical" evidence="7">
    <location>
        <begin position="71"/>
        <end position="93"/>
    </location>
</feature>
<dbReference type="KEGG" id="bhc:JFL75_16290"/>
<comment type="similarity">
    <text evidence="7">Belongs to the binding-protein-dependent transport system permease family.</text>
</comment>
<dbReference type="PANTHER" id="PTHR43744">
    <property type="entry name" value="ABC TRANSPORTER PERMEASE PROTEIN MG189-RELATED-RELATED"/>
    <property type="match status" value="1"/>
</dbReference>
<feature type="transmembrane region" description="Helical" evidence="7">
    <location>
        <begin position="241"/>
        <end position="264"/>
    </location>
</feature>
<gene>
    <name evidence="9" type="ORF">JFL75_16290</name>
</gene>
<dbReference type="SUPFAM" id="SSF161098">
    <property type="entry name" value="MetI-like"/>
    <property type="match status" value="1"/>
</dbReference>
<reference evidence="9" key="1">
    <citation type="submission" date="2021-01" db="EMBL/GenBank/DDBJ databases">
        <title>Description of Breznakiella homolactica.</title>
        <authorList>
            <person name="Song Y."/>
            <person name="Brune A."/>
        </authorList>
    </citation>
    <scope>NUCLEOTIDE SEQUENCE</scope>
    <source>
        <strain evidence="9">RmG30</strain>
    </source>
</reference>
<evidence type="ECO:0000313" key="10">
    <source>
        <dbReference type="Proteomes" id="UP000595917"/>
    </source>
</evidence>
<keyword evidence="5 7" id="KW-1133">Transmembrane helix</keyword>
<dbReference type="InterPro" id="IPR000515">
    <property type="entry name" value="MetI-like"/>
</dbReference>
<protein>
    <submittedName>
        <fullName evidence="9">Carbohydrate ABC transporter permease</fullName>
    </submittedName>
</protein>
<feature type="transmembrane region" description="Helical" evidence="7">
    <location>
        <begin position="185"/>
        <end position="210"/>
    </location>
</feature>
<accession>A0A7T8B9I1</accession>
<evidence type="ECO:0000256" key="5">
    <source>
        <dbReference type="ARBA" id="ARBA00022989"/>
    </source>
</evidence>
<keyword evidence="2 7" id="KW-0813">Transport</keyword>
<sequence>MKKRTNIICSILLFLAALLYLSPFYVVIVNSFKNRAEISLNPLGLPKTLTFEYYQTAMQKMNFGSALTNSLFVTVLSIVFIIILTSATAWIMVRRPSKIGSVVFYIFIATMIIPFQSIMMPLMQFMGILKNTTGIPFLNSHFGLIYMNIGFGVGMCVFLYHGFIKSIPVSIEEAATIDGCNTWQLFLRIVFPMLKTTTVTAMILQVIHIWNDFLLPSLVLSSKDLRTIPLSTYSFFGEYTIQWNLAMAGLTLTILPVIIFYIAAQKYIVAGVSSGAIKQ</sequence>
<proteinExistence type="inferred from homology"/>